<evidence type="ECO:0000313" key="1">
    <source>
        <dbReference type="EMBL" id="VDP70278.1"/>
    </source>
</evidence>
<sequence length="80" mass="9046">MKYLSERVILSLVLCLGTINMLAQRVNLSIAILCMTSRCTIRDNNSTSNKYPIRVVQNSSGCSIESFNETKVLEYLFSLH</sequence>
<name>A0A183PNX6_9TREM</name>
<evidence type="ECO:0000313" key="2">
    <source>
        <dbReference type="Proteomes" id="UP000269396"/>
    </source>
</evidence>
<keyword evidence="2" id="KW-1185">Reference proteome</keyword>
<reference evidence="1 2" key="1">
    <citation type="submission" date="2018-11" db="EMBL/GenBank/DDBJ databases">
        <authorList>
            <consortium name="Pathogen Informatics"/>
        </authorList>
    </citation>
    <scope>NUCLEOTIDE SEQUENCE [LARGE SCALE GENOMIC DNA]</scope>
    <source>
        <strain>Denwood</strain>
        <strain evidence="2">Zambia</strain>
    </source>
</reference>
<accession>A0A183PNX6</accession>
<proteinExistence type="predicted"/>
<dbReference type="EMBL" id="UZAL01036671">
    <property type="protein sequence ID" value="VDP70278.1"/>
    <property type="molecule type" value="Genomic_DNA"/>
</dbReference>
<organism evidence="1 2">
    <name type="scientific">Schistosoma mattheei</name>
    <dbReference type="NCBI Taxonomy" id="31246"/>
    <lineage>
        <taxon>Eukaryota</taxon>
        <taxon>Metazoa</taxon>
        <taxon>Spiralia</taxon>
        <taxon>Lophotrochozoa</taxon>
        <taxon>Platyhelminthes</taxon>
        <taxon>Trematoda</taxon>
        <taxon>Digenea</taxon>
        <taxon>Strigeidida</taxon>
        <taxon>Schistosomatoidea</taxon>
        <taxon>Schistosomatidae</taxon>
        <taxon>Schistosoma</taxon>
    </lineage>
</organism>
<gene>
    <name evidence="1" type="ORF">SMTD_LOCUS16062</name>
</gene>
<dbReference type="AlphaFoldDB" id="A0A183PNX6"/>
<dbReference type="Proteomes" id="UP000269396">
    <property type="component" value="Unassembled WGS sequence"/>
</dbReference>
<protein>
    <submittedName>
        <fullName evidence="1">Uncharacterized protein</fullName>
    </submittedName>
</protein>